<name>A0A6I9UNZ6_SESIN</name>
<dbReference type="InParanoid" id="A0A6I9UNZ6"/>
<reference evidence="6" key="1">
    <citation type="submission" date="2025-08" db="UniProtKB">
        <authorList>
            <consortium name="RefSeq"/>
        </authorList>
    </citation>
    <scope>IDENTIFICATION</scope>
</reference>
<keyword evidence="3" id="KW-0268">Exocytosis</keyword>
<evidence type="ECO:0000313" key="5">
    <source>
        <dbReference type="Proteomes" id="UP000504604"/>
    </source>
</evidence>
<comment type="function">
    <text evidence="3">Component of the exocyst complex.</text>
</comment>
<evidence type="ECO:0000256" key="2">
    <source>
        <dbReference type="ARBA" id="ARBA00022448"/>
    </source>
</evidence>
<dbReference type="OrthoDB" id="1922221at2759"/>
<dbReference type="KEGG" id="sind:105178375"/>
<keyword evidence="5" id="KW-1185">Reference proteome</keyword>
<evidence type="ECO:0000313" key="6">
    <source>
        <dbReference type="RefSeq" id="XP_011100141.2"/>
    </source>
</evidence>
<dbReference type="PANTHER" id="PTHR12542">
    <property type="entry name" value="EXOCYST COMPLEX PROTEIN EXO70"/>
    <property type="match status" value="1"/>
</dbReference>
<protein>
    <recommendedName>
        <fullName evidence="3">Exocyst subunit Exo70 family protein</fullName>
    </recommendedName>
</protein>
<dbReference type="PANTHER" id="PTHR12542:SF85">
    <property type="entry name" value="EXOCYST SUBUNIT EXO70 FAMILY PROTEIN"/>
    <property type="match status" value="1"/>
</dbReference>
<dbReference type="Pfam" id="PF03081">
    <property type="entry name" value="Exo70_C"/>
    <property type="match status" value="1"/>
</dbReference>
<organism evidence="5 6">
    <name type="scientific">Sesamum indicum</name>
    <name type="common">Oriental sesame</name>
    <name type="synonym">Sesamum orientale</name>
    <dbReference type="NCBI Taxonomy" id="4182"/>
    <lineage>
        <taxon>Eukaryota</taxon>
        <taxon>Viridiplantae</taxon>
        <taxon>Streptophyta</taxon>
        <taxon>Embryophyta</taxon>
        <taxon>Tracheophyta</taxon>
        <taxon>Spermatophyta</taxon>
        <taxon>Magnoliopsida</taxon>
        <taxon>eudicotyledons</taxon>
        <taxon>Gunneridae</taxon>
        <taxon>Pentapetalae</taxon>
        <taxon>asterids</taxon>
        <taxon>lamiids</taxon>
        <taxon>Lamiales</taxon>
        <taxon>Pedaliaceae</taxon>
        <taxon>Sesamum</taxon>
    </lineage>
</organism>
<dbReference type="SUPFAM" id="SSF74788">
    <property type="entry name" value="Cullin repeat-like"/>
    <property type="match status" value="1"/>
</dbReference>
<dbReference type="GeneID" id="105178375"/>
<dbReference type="RefSeq" id="XP_011100141.2">
    <property type="nucleotide sequence ID" value="XM_011101839.2"/>
</dbReference>
<sequence length="677" mass="76841">MNHPIPFPPKNGWLVTSRMGESNGLDNLVAATKILKSSIEKSRNIAIAVDEIGTRLKETSHSLAYLQAAIKDMACECAVYEIRGDVHRAIGPAAAVVKVLDLVYELKDSLNIGPRAAGLFLYLTNIKRLQDALKLLADNCRLVILWLEDVMQFIKDNGVVADDWYFLRVSKLLKVLVELQGKGESFRQDGGVLASAFDNLENEYRSLLTTAYHAGIDNSSFPAPVVQELQAITQVLAANNRLDKCISIYAQVRIANARATLQVLNVDYLDIQLSEIVSVQSVEAYIDEWDEHMEFLVRHLLKNEYRLCSEVFQKVGSDAWMNCFSKIATHCGFNNILNFGSRICKCKNEAIKLLKLLKIFSTLDKLRLDFNELFGGKFCVEIRNQTRDLVKKVVDGACEIFGQLLVQVELQRASSPPPDGGVPRLVCFVMEYCNQLLEDENSSILVRVLEIYQAWNQVKFQDGLYSNEIHNIMTALEINLETWAKGYNDKALSYLFMMNNYWYLCNNIRGTKLGDLMGTSWLSKYEESTEYYAALYMRESWEKLLVFLCEEDLILFPGGRAIDRNLVRTRISVFCETFDDMYKKQSAWILSDKDLRQKTCRLIVELIVPPYKSYLQRFTSGLEHATDQVYHNAESLENLIHSLFQPKLGNYGSSKCTDMIGIRNAAIKHLSSTPAAA</sequence>
<proteinExistence type="inferred from homology"/>
<dbReference type="Pfam" id="PF20669">
    <property type="entry name" value="Exo70_N"/>
    <property type="match status" value="1"/>
</dbReference>
<dbReference type="AlphaFoldDB" id="A0A6I9UNZ6"/>
<gene>
    <name evidence="6" type="primary">LOC105178375</name>
</gene>
<dbReference type="InterPro" id="IPR046364">
    <property type="entry name" value="Exo70_C"/>
</dbReference>
<dbReference type="Gene3D" id="1.20.1280.170">
    <property type="entry name" value="Exocyst complex component Exo70"/>
    <property type="match status" value="1"/>
</dbReference>
<dbReference type="GO" id="GO:0006887">
    <property type="term" value="P:exocytosis"/>
    <property type="evidence" value="ECO:0007669"/>
    <property type="project" value="UniProtKB-KW"/>
</dbReference>
<dbReference type="InterPro" id="IPR004140">
    <property type="entry name" value="Exo70"/>
</dbReference>
<dbReference type="GO" id="GO:0000145">
    <property type="term" value="C:exocyst"/>
    <property type="evidence" value="ECO:0007669"/>
    <property type="project" value="InterPro"/>
</dbReference>
<keyword evidence="3" id="KW-0653">Protein transport</keyword>
<dbReference type="GO" id="GO:0005546">
    <property type="term" value="F:phosphatidylinositol-4,5-bisphosphate binding"/>
    <property type="evidence" value="ECO:0007669"/>
    <property type="project" value="InterPro"/>
</dbReference>
<dbReference type="InterPro" id="IPR016159">
    <property type="entry name" value="Cullin_repeat-like_dom_sf"/>
</dbReference>
<evidence type="ECO:0000256" key="1">
    <source>
        <dbReference type="ARBA" id="ARBA00006756"/>
    </source>
</evidence>
<feature type="domain" description="Exocyst complex subunit Exo70 C-terminal" evidence="4">
    <location>
        <begin position="288"/>
        <end position="641"/>
    </location>
</feature>
<accession>A0A6I9UNZ6</accession>
<evidence type="ECO:0000256" key="3">
    <source>
        <dbReference type="RuleBase" id="RU365026"/>
    </source>
</evidence>
<dbReference type="GO" id="GO:0015031">
    <property type="term" value="P:protein transport"/>
    <property type="evidence" value="ECO:0007669"/>
    <property type="project" value="UniProtKB-KW"/>
</dbReference>
<comment type="similarity">
    <text evidence="1 3">Belongs to the EXO70 family.</text>
</comment>
<evidence type="ECO:0000259" key="4">
    <source>
        <dbReference type="Pfam" id="PF03081"/>
    </source>
</evidence>
<keyword evidence="2 3" id="KW-0813">Transport</keyword>
<dbReference type="Proteomes" id="UP000504604">
    <property type="component" value="Linkage group LG15"/>
</dbReference>